<dbReference type="AlphaFoldDB" id="A0A8C2AE95"/>
<dbReference type="GO" id="GO:0045211">
    <property type="term" value="C:postsynaptic membrane"/>
    <property type="evidence" value="ECO:0007669"/>
    <property type="project" value="UniProtKB-SubCell"/>
</dbReference>
<dbReference type="InterPro" id="IPR006201">
    <property type="entry name" value="Neur_channel"/>
</dbReference>
<keyword evidence="10" id="KW-0675">Receptor</keyword>
<keyword evidence="8 18" id="KW-0472">Membrane</keyword>
<evidence type="ECO:0000256" key="13">
    <source>
        <dbReference type="ARBA" id="ARBA00023214"/>
    </source>
</evidence>
<evidence type="ECO:0000313" key="21">
    <source>
        <dbReference type="Ensembl" id="ENSCCRP00015104216.1"/>
    </source>
</evidence>
<keyword evidence="4" id="KW-0732">Signal</keyword>
<dbReference type="FunFam" id="1.20.58.390:FF:000004">
    <property type="entry name" value="Gamma-aminobutyric acid receptor subunit beta-2 isoform A"/>
    <property type="match status" value="1"/>
</dbReference>
<feature type="transmembrane region" description="Helical" evidence="18">
    <location>
        <begin position="438"/>
        <end position="455"/>
    </location>
</feature>
<evidence type="ECO:0000256" key="5">
    <source>
        <dbReference type="ARBA" id="ARBA00022989"/>
    </source>
</evidence>
<dbReference type="SUPFAM" id="SSF63712">
    <property type="entry name" value="Nicotinic receptor ligand binding domain-like"/>
    <property type="match status" value="1"/>
</dbReference>
<name>A0A8C2AE95_CYPCA</name>
<comment type="caution">
    <text evidence="18">Lacks conserved residue(s) required for the propagation of feature annotation.</text>
</comment>
<protein>
    <submittedName>
        <fullName evidence="21">Gamma-aminobutyric acid type A receptor beta2 subunit a</fullName>
    </submittedName>
</protein>
<proteinExistence type="inferred from homology"/>
<dbReference type="NCBIfam" id="TIGR00860">
    <property type="entry name" value="LIC"/>
    <property type="match status" value="1"/>
</dbReference>
<keyword evidence="14" id="KW-0628">Postsynaptic cell membrane</keyword>
<evidence type="ECO:0000256" key="10">
    <source>
        <dbReference type="ARBA" id="ARBA00023170"/>
    </source>
</evidence>
<evidence type="ECO:0000256" key="8">
    <source>
        <dbReference type="ARBA" id="ARBA00023136"/>
    </source>
</evidence>
<dbReference type="InterPro" id="IPR006028">
    <property type="entry name" value="GABAA/Glycine_rcpt"/>
</dbReference>
<keyword evidence="12" id="KW-0325">Glycoprotein</keyword>
<evidence type="ECO:0000256" key="3">
    <source>
        <dbReference type="ARBA" id="ARBA00022692"/>
    </source>
</evidence>
<keyword evidence="7 18" id="KW-0406">Ion transport</keyword>
<dbReference type="InterPro" id="IPR006202">
    <property type="entry name" value="Neur_chan_lig-bd"/>
</dbReference>
<organism evidence="21 22">
    <name type="scientific">Cyprinus carpio</name>
    <name type="common">Common carp</name>
    <dbReference type="NCBI Taxonomy" id="7962"/>
    <lineage>
        <taxon>Eukaryota</taxon>
        <taxon>Metazoa</taxon>
        <taxon>Chordata</taxon>
        <taxon>Craniata</taxon>
        <taxon>Vertebrata</taxon>
        <taxon>Euteleostomi</taxon>
        <taxon>Actinopterygii</taxon>
        <taxon>Neopterygii</taxon>
        <taxon>Teleostei</taxon>
        <taxon>Ostariophysi</taxon>
        <taxon>Cypriniformes</taxon>
        <taxon>Cyprinidae</taxon>
        <taxon>Cyprininae</taxon>
        <taxon>Cyprinus</taxon>
    </lineage>
</organism>
<feature type="domain" description="Neurotransmitter-gated ion-channel transmembrane" evidence="20">
    <location>
        <begin position="233"/>
        <end position="452"/>
    </location>
</feature>
<evidence type="ECO:0000256" key="2">
    <source>
        <dbReference type="ARBA" id="ARBA00022475"/>
    </source>
</evidence>
<evidence type="ECO:0000256" key="14">
    <source>
        <dbReference type="ARBA" id="ARBA00023257"/>
    </source>
</evidence>
<dbReference type="InterPro" id="IPR036719">
    <property type="entry name" value="Neuro-gated_channel_TM_sf"/>
</dbReference>
<evidence type="ECO:0000256" key="4">
    <source>
        <dbReference type="ARBA" id="ARBA00022729"/>
    </source>
</evidence>
<dbReference type="SUPFAM" id="SSF90112">
    <property type="entry name" value="Neurotransmitter-gated ion-channel transmembrane pore"/>
    <property type="match status" value="1"/>
</dbReference>
<dbReference type="GO" id="GO:0007268">
    <property type="term" value="P:chemical synaptic transmission"/>
    <property type="evidence" value="ECO:0007669"/>
    <property type="project" value="UniProtKB-ARBA"/>
</dbReference>
<dbReference type="PRINTS" id="PR01160">
    <property type="entry name" value="GABAARBETA"/>
</dbReference>
<feature type="transmembrane region" description="Helical" evidence="18">
    <location>
        <begin position="291"/>
        <end position="314"/>
    </location>
</feature>
<keyword evidence="2" id="KW-1003">Cell membrane</keyword>
<comment type="similarity">
    <text evidence="18">Belongs to the ligand-gated ion channel (TC 1.A.9) family.</text>
</comment>
<comment type="subcellular location">
    <subcellularLocation>
        <location evidence="17">Postsynaptic cell membrane</location>
        <topology evidence="17">Multi-pass membrane protein</topology>
    </subcellularLocation>
</comment>
<keyword evidence="15" id="KW-1071">Ligand-gated ion channel</keyword>
<feature type="transmembrane region" description="Helical" evidence="18">
    <location>
        <begin position="226"/>
        <end position="250"/>
    </location>
</feature>
<dbReference type="GO" id="GO:0004890">
    <property type="term" value="F:GABA-A receptor activity"/>
    <property type="evidence" value="ECO:0007669"/>
    <property type="project" value="InterPro"/>
</dbReference>
<evidence type="ECO:0000256" key="1">
    <source>
        <dbReference type="ARBA" id="ARBA00022448"/>
    </source>
</evidence>
<dbReference type="Pfam" id="PF02931">
    <property type="entry name" value="Neur_chan_LBD"/>
    <property type="match status" value="1"/>
</dbReference>
<dbReference type="CDD" id="cd19053">
    <property type="entry name" value="LGIC_TM_GABAAR_beta"/>
    <property type="match status" value="1"/>
</dbReference>
<accession>A0A8C2AE95</accession>
<evidence type="ECO:0000256" key="18">
    <source>
        <dbReference type="RuleBase" id="RU000687"/>
    </source>
</evidence>
<dbReference type="FunFam" id="2.70.170.10:FF:000004">
    <property type="entry name" value="Gamma-aminobutyric acid receptor subunit beta-2 isoform A"/>
    <property type="match status" value="1"/>
</dbReference>
<dbReference type="PRINTS" id="PR00252">
    <property type="entry name" value="NRIONCHANNEL"/>
</dbReference>
<dbReference type="InterPro" id="IPR038050">
    <property type="entry name" value="Neuro_actylchol_rec"/>
</dbReference>
<evidence type="ECO:0000256" key="17">
    <source>
        <dbReference type="ARBA" id="ARBA00034104"/>
    </source>
</evidence>
<keyword evidence="16 18" id="KW-0407">Ion channel</keyword>
<evidence type="ECO:0000256" key="11">
    <source>
        <dbReference type="ARBA" id="ARBA00023173"/>
    </source>
</evidence>
<dbReference type="Ensembl" id="ENSCCRT00015107565.1">
    <property type="protein sequence ID" value="ENSCCRP00015104216.1"/>
    <property type="gene ID" value="ENSCCRG00015041184.1"/>
</dbReference>
<dbReference type="Pfam" id="PF02932">
    <property type="entry name" value="Neur_chan_memb"/>
    <property type="match status" value="1"/>
</dbReference>
<dbReference type="InterPro" id="IPR002289">
    <property type="entry name" value="GABAAb_rcpt"/>
</dbReference>
<dbReference type="GO" id="GO:0005254">
    <property type="term" value="F:chloride channel activity"/>
    <property type="evidence" value="ECO:0007669"/>
    <property type="project" value="UniProtKB-KW"/>
</dbReference>
<evidence type="ECO:0000259" key="20">
    <source>
        <dbReference type="Pfam" id="PF02932"/>
    </source>
</evidence>
<dbReference type="GO" id="GO:1902711">
    <property type="term" value="C:GABA-A receptor complex"/>
    <property type="evidence" value="ECO:0007669"/>
    <property type="project" value="UniProtKB-ARBA"/>
</dbReference>
<dbReference type="PANTHER" id="PTHR18945">
    <property type="entry name" value="NEUROTRANSMITTER GATED ION CHANNEL"/>
    <property type="match status" value="1"/>
</dbReference>
<dbReference type="PRINTS" id="PR00253">
    <property type="entry name" value="GABAARECEPTR"/>
</dbReference>
<reference evidence="21" key="1">
    <citation type="submission" date="2025-08" db="UniProtKB">
        <authorList>
            <consortium name="Ensembl"/>
        </authorList>
    </citation>
    <scope>IDENTIFICATION</scope>
</reference>
<evidence type="ECO:0000259" key="19">
    <source>
        <dbReference type="Pfam" id="PF02931"/>
    </source>
</evidence>
<evidence type="ECO:0000256" key="7">
    <source>
        <dbReference type="ARBA" id="ARBA00023065"/>
    </source>
</evidence>
<keyword evidence="11" id="KW-0869">Chloride channel</keyword>
<dbReference type="Proteomes" id="UP000694700">
    <property type="component" value="Unplaced"/>
</dbReference>
<evidence type="ECO:0000256" key="9">
    <source>
        <dbReference type="ARBA" id="ARBA00023157"/>
    </source>
</evidence>
<dbReference type="Gene3D" id="2.70.170.10">
    <property type="entry name" value="Neurotransmitter-gated ion-channel ligand-binding domain"/>
    <property type="match status" value="1"/>
</dbReference>
<keyword evidence="5 18" id="KW-1133">Transmembrane helix</keyword>
<dbReference type="GO" id="GO:0034707">
    <property type="term" value="C:chloride channel complex"/>
    <property type="evidence" value="ECO:0007669"/>
    <property type="project" value="UniProtKB-KW"/>
</dbReference>
<feature type="domain" description="Neurotransmitter-gated ion-channel ligand-binding" evidence="19">
    <location>
        <begin position="22"/>
        <end position="225"/>
    </location>
</feature>
<dbReference type="PROSITE" id="PS00236">
    <property type="entry name" value="NEUROTR_ION_CHANNEL"/>
    <property type="match status" value="1"/>
</dbReference>
<dbReference type="Gene3D" id="1.20.58.390">
    <property type="entry name" value="Neurotransmitter-gated ion-channel transmembrane domain"/>
    <property type="match status" value="1"/>
</dbReference>
<evidence type="ECO:0000256" key="15">
    <source>
        <dbReference type="ARBA" id="ARBA00023286"/>
    </source>
</evidence>
<sequence length="457" mass="52433">APPPNATCFALRDPSNMPVVKDTVDRLMKGYDIRLRPDFGGAPVAVGMNIDIASIDMVSEVNMDYTLTMYFQQAWRDKRLSYTEIPLNLTLDNRVADQLWVPDTYFLNDKKSFVHGVTVKNRMIRLHPDGTVLYGLRITTTAACMMDLRRYPLDEQNCTLEIESYGYTTDDIEFYWRGGNGAVSGVERIELPQFSIVDYKLISKNVVFSTGSYPRLSLSFKLKRNIGYFILQTYMPSILITILSWVSFWINYDASAARVALGITTVLTMTTINTHLRETLPKIPYVKAIDMYLMGCFVFVFLALLEYAFVNYIFFGRGPQRQKKAAEKAATANNEKLRPDPNKMTADDIRLTTVEMKNEMGPSDLSRGLGDPRNTMLAYDSSTLQYRRAAMARQNYGHSALERHATQKKSRLRRRASQLKVNIPDLSDVNSIDKWSRMIFPTVFSFFNIVYWLYYVH</sequence>
<dbReference type="InterPro" id="IPR036734">
    <property type="entry name" value="Neur_chan_lig-bd_sf"/>
</dbReference>
<keyword evidence="6" id="KW-0770">Synapse</keyword>
<keyword evidence="9" id="KW-1015">Disulfide bond</keyword>
<evidence type="ECO:0000256" key="16">
    <source>
        <dbReference type="ARBA" id="ARBA00023303"/>
    </source>
</evidence>
<dbReference type="GO" id="GO:0005230">
    <property type="term" value="F:extracellular ligand-gated monoatomic ion channel activity"/>
    <property type="evidence" value="ECO:0007669"/>
    <property type="project" value="InterPro"/>
</dbReference>
<keyword evidence="1 18" id="KW-0813">Transport</keyword>
<evidence type="ECO:0000256" key="12">
    <source>
        <dbReference type="ARBA" id="ARBA00023180"/>
    </source>
</evidence>
<keyword evidence="13" id="KW-0868">Chloride</keyword>
<evidence type="ECO:0000256" key="6">
    <source>
        <dbReference type="ARBA" id="ARBA00023018"/>
    </source>
</evidence>
<dbReference type="InterPro" id="IPR018000">
    <property type="entry name" value="Neurotransmitter_ion_chnl_CS"/>
</dbReference>
<keyword evidence="3 18" id="KW-0812">Transmembrane</keyword>
<dbReference type="CDD" id="cd18999">
    <property type="entry name" value="LGIC_ECD_GABAAR_B"/>
    <property type="match status" value="1"/>
</dbReference>
<dbReference type="InterPro" id="IPR006029">
    <property type="entry name" value="Neurotrans-gated_channel_TM"/>
</dbReference>
<evidence type="ECO:0000313" key="22">
    <source>
        <dbReference type="Proteomes" id="UP000694700"/>
    </source>
</evidence>